<dbReference type="AlphaFoldDB" id="A0A7J7P910"/>
<protein>
    <submittedName>
        <fullName evidence="1">Uncharacterized protein</fullName>
    </submittedName>
</protein>
<evidence type="ECO:0000313" key="1">
    <source>
        <dbReference type="EMBL" id="KAF6175941.1"/>
    </source>
</evidence>
<accession>A0A7J7P910</accession>
<organism evidence="1 2">
    <name type="scientific">Kingdonia uniflora</name>
    <dbReference type="NCBI Taxonomy" id="39325"/>
    <lineage>
        <taxon>Eukaryota</taxon>
        <taxon>Viridiplantae</taxon>
        <taxon>Streptophyta</taxon>
        <taxon>Embryophyta</taxon>
        <taxon>Tracheophyta</taxon>
        <taxon>Spermatophyta</taxon>
        <taxon>Magnoliopsida</taxon>
        <taxon>Ranunculales</taxon>
        <taxon>Circaeasteraceae</taxon>
        <taxon>Kingdonia</taxon>
    </lineage>
</organism>
<comment type="caution">
    <text evidence="1">The sequence shown here is derived from an EMBL/GenBank/DDBJ whole genome shotgun (WGS) entry which is preliminary data.</text>
</comment>
<gene>
    <name evidence="1" type="ORF">GIB67_003429</name>
</gene>
<reference evidence="1 2" key="1">
    <citation type="journal article" date="2020" name="IScience">
        <title>Genome Sequencing of the Endangered Kingdonia uniflora (Circaeasteraceae, Ranunculales) Reveals Potential Mechanisms of Evolutionary Specialization.</title>
        <authorList>
            <person name="Sun Y."/>
            <person name="Deng T."/>
            <person name="Zhang A."/>
            <person name="Moore M.J."/>
            <person name="Landis J.B."/>
            <person name="Lin N."/>
            <person name="Zhang H."/>
            <person name="Zhang X."/>
            <person name="Huang J."/>
            <person name="Zhang X."/>
            <person name="Sun H."/>
            <person name="Wang H."/>
        </authorList>
    </citation>
    <scope>NUCLEOTIDE SEQUENCE [LARGE SCALE GENOMIC DNA]</scope>
    <source>
        <strain evidence="1">TB1705</strain>
        <tissue evidence="1">Leaf</tissue>
    </source>
</reference>
<dbReference type="EMBL" id="JACGCM010000140">
    <property type="protein sequence ID" value="KAF6175941.1"/>
    <property type="molecule type" value="Genomic_DNA"/>
</dbReference>
<evidence type="ECO:0000313" key="2">
    <source>
        <dbReference type="Proteomes" id="UP000541444"/>
    </source>
</evidence>
<name>A0A7J7P910_9MAGN</name>
<proteinExistence type="predicted"/>
<keyword evidence="2" id="KW-1185">Reference proteome</keyword>
<sequence>MTKLQEVFLGEAVAAPSLRGRKKEMPLHLRGIRRIRKKLANVICKFLIISEYQL</sequence>
<dbReference type="Proteomes" id="UP000541444">
    <property type="component" value="Unassembled WGS sequence"/>
</dbReference>